<proteinExistence type="predicted"/>
<dbReference type="AlphaFoldDB" id="A0ABD2I415"/>
<dbReference type="InterPro" id="IPR016187">
    <property type="entry name" value="CTDL_fold"/>
</dbReference>
<keyword evidence="3" id="KW-1185">Reference proteome</keyword>
<accession>A0ABD2I415</accession>
<name>A0ABD2I415_HETSC</name>
<dbReference type="Proteomes" id="UP001620645">
    <property type="component" value="Unassembled WGS sequence"/>
</dbReference>
<evidence type="ECO:0000259" key="1">
    <source>
        <dbReference type="PROSITE" id="PS50041"/>
    </source>
</evidence>
<feature type="domain" description="C-type lectin" evidence="1">
    <location>
        <begin position="133"/>
        <end position="235"/>
    </location>
</feature>
<reference evidence="2 3" key="1">
    <citation type="submission" date="2024-10" db="EMBL/GenBank/DDBJ databases">
        <authorList>
            <person name="Kim D."/>
        </authorList>
    </citation>
    <scope>NUCLEOTIDE SEQUENCE [LARGE SCALE GENOMIC DNA]</scope>
    <source>
        <strain evidence="2">Taebaek</strain>
    </source>
</reference>
<sequence length="237" mass="27474">MVRPLFVSFPLCVIFATFSPFFGAVQQTLLIDLAKRHSANGQQFEGFDNLLTIMKGEKERVPKWGQFHAAAETPEHLLNKLGEMISSLGKMFSLRLEELSKKIDWMEANQRNFMKGNEWTEISEGKRIRKSAEQRNWTEAERMCTEMNGSLLEINSAEEKRRTFRELIKNKDDSFWWVGFATTMHSPQWANGDENGINERNLARGERQMCTGITKKGGGQRTERKCEERNQFICQIK</sequence>
<dbReference type="SMART" id="SM00034">
    <property type="entry name" value="CLECT"/>
    <property type="match status" value="1"/>
</dbReference>
<dbReference type="Gene3D" id="3.10.100.10">
    <property type="entry name" value="Mannose-Binding Protein A, subunit A"/>
    <property type="match status" value="1"/>
</dbReference>
<evidence type="ECO:0000313" key="2">
    <source>
        <dbReference type="EMBL" id="KAL3072605.1"/>
    </source>
</evidence>
<dbReference type="InterPro" id="IPR001304">
    <property type="entry name" value="C-type_lectin-like"/>
</dbReference>
<evidence type="ECO:0000313" key="3">
    <source>
        <dbReference type="Proteomes" id="UP001620645"/>
    </source>
</evidence>
<dbReference type="SUPFAM" id="SSF56436">
    <property type="entry name" value="C-type lectin-like"/>
    <property type="match status" value="1"/>
</dbReference>
<protein>
    <recommendedName>
        <fullName evidence="1">C-type lectin domain-containing protein</fullName>
    </recommendedName>
</protein>
<dbReference type="EMBL" id="JBICCN010000373">
    <property type="protein sequence ID" value="KAL3072605.1"/>
    <property type="molecule type" value="Genomic_DNA"/>
</dbReference>
<dbReference type="CDD" id="cd00037">
    <property type="entry name" value="CLECT"/>
    <property type="match status" value="1"/>
</dbReference>
<dbReference type="Pfam" id="PF00059">
    <property type="entry name" value="Lectin_C"/>
    <property type="match status" value="1"/>
</dbReference>
<organism evidence="2 3">
    <name type="scientific">Heterodera schachtii</name>
    <name type="common">Sugarbeet cyst nematode worm</name>
    <name type="synonym">Tylenchus schachtii</name>
    <dbReference type="NCBI Taxonomy" id="97005"/>
    <lineage>
        <taxon>Eukaryota</taxon>
        <taxon>Metazoa</taxon>
        <taxon>Ecdysozoa</taxon>
        <taxon>Nematoda</taxon>
        <taxon>Chromadorea</taxon>
        <taxon>Rhabditida</taxon>
        <taxon>Tylenchina</taxon>
        <taxon>Tylenchomorpha</taxon>
        <taxon>Tylenchoidea</taxon>
        <taxon>Heteroderidae</taxon>
        <taxon>Heteroderinae</taxon>
        <taxon>Heterodera</taxon>
    </lineage>
</organism>
<dbReference type="PROSITE" id="PS50041">
    <property type="entry name" value="C_TYPE_LECTIN_2"/>
    <property type="match status" value="1"/>
</dbReference>
<dbReference type="InterPro" id="IPR016186">
    <property type="entry name" value="C-type_lectin-like/link_sf"/>
</dbReference>
<comment type="caution">
    <text evidence="2">The sequence shown here is derived from an EMBL/GenBank/DDBJ whole genome shotgun (WGS) entry which is preliminary data.</text>
</comment>
<gene>
    <name evidence="2" type="ORF">niasHS_017579</name>
</gene>